<keyword evidence="1" id="KW-0539">Nucleus</keyword>
<comment type="function">
    <text evidence="1">Putative transcription activator involved in regulating light control of development.</text>
</comment>
<name>A0A444ZPA7_ARAHY</name>
<dbReference type="EMBL" id="SDMP01000014">
    <property type="protein sequence ID" value="RYR16007.1"/>
    <property type="molecule type" value="Genomic_DNA"/>
</dbReference>
<dbReference type="InterPro" id="IPR031052">
    <property type="entry name" value="FHY3/FAR1"/>
</dbReference>
<sequence length="161" mass="18440">MSFGSLQRAHEFYVNYAKKVGFVTKVDKMNKELKVPINQLIHCNRRAATQANKIIAKMQSKDVCDVRQGKGKMDGVKVRTEAFPPLELTVHTKCVIEDNDETSIRPNKTYLALAKNEEIPSFEYWVKYMGTAPQGIITDQCKVIFGEIKKVLPNTHHRWCI</sequence>
<dbReference type="Proteomes" id="UP000289738">
    <property type="component" value="Chromosome B04"/>
</dbReference>
<keyword evidence="3" id="KW-1185">Reference proteome</keyword>
<comment type="similarity">
    <text evidence="1">Belongs to the FHY3/FAR1 family.</text>
</comment>
<comment type="caution">
    <text evidence="2">The sequence shown here is derived from an EMBL/GenBank/DDBJ whole genome shotgun (WGS) entry which is preliminary data.</text>
</comment>
<organism evidence="2 3">
    <name type="scientific">Arachis hypogaea</name>
    <name type="common">Peanut</name>
    <dbReference type="NCBI Taxonomy" id="3818"/>
    <lineage>
        <taxon>Eukaryota</taxon>
        <taxon>Viridiplantae</taxon>
        <taxon>Streptophyta</taxon>
        <taxon>Embryophyta</taxon>
        <taxon>Tracheophyta</taxon>
        <taxon>Spermatophyta</taxon>
        <taxon>Magnoliopsida</taxon>
        <taxon>eudicotyledons</taxon>
        <taxon>Gunneridae</taxon>
        <taxon>Pentapetalae</taxon>
        <taxon>rosids</taxon>
        <taxon>fabids</taxon>
        <taxon>Fabales</taxon>
        <taxon>Fabaceae</taxon>
        <taxon>Papilionoideae</taxon>
        <taxon>50 kb inversion clade</taxon>
        <taxon>dalbergioids sensu lato</taxon>
        <taxon>Dalbergieae</taxon>
        <taxon>Pterocarpus clade</taxon>
        <taxon>Arachis</taxon>
    </lineage>
</organism>
<dbReference type="GO" id="GO:0008270">
    <property type="term" value="F:zinc ion binding"/>
    <property type="evidence" value="ECO:0007669"/>
    <property type="project" value="UniProtKB-UniRule"/>
</dbReference>
<evidence type="ECO:0000256" key="1">
    <source>
        <dbReference type="RuleBase" id="RU367018"/>
    </source>
</evidence>
<evidence type="ECO:0000313" key="2">
    <source>
        <dbReference type="EMBL" id="RYR16007.1"/>
    </source>
</evidence>
<dbReference type="PANTHER" id="PTHR31669:SF283">
    <property type="entry name" value="PROTEIN FAR1-RELATED SEQUENCE"/>
    <property type="match status" value="1"/>
</dbReference>
<keyword evidence="1" id="KW-0862">Zinc</keyword>
<comment type="subcellular location">
    <subcellularLocation>
        <location evidence="1">Nucleus</location>
    </subcellularLocation>
</comment>
<dbReference type="GO" id="GO:0006355">
    <property type="term" value="P:regulation of DNA-templated transcription"/>
    <property type="evidence" value="ECO:0007669"/>
    <property type="project" value="UniProtKB-UniRule"/>
</dbReference>
<proteinExistence type="inferred from homology"/>
<accession>A0A444ZPA7</accession>
<keyword evidence="1" id="KW-0863">Zinc-finger</keyword>
<reference evidence="2 3" key="1">
    <citation type="submission" date="2019-01" db="EMBL/GenBank/DDBJ databases">
        <title>Sequencing of cultivated peanut Arachis hypogaea provides insights into genome evolution and oil improvement.</title>
        <authorList>
            <person name="Chen X."/>
        </authorList>
    </citation>
    <scope>NUCLEOTIDE SEQUENCE [LARGE SCALE GENOMIC DNA]</scope>
    <source>
        <strain evidence="3">cv. Fuhuasheng</strain>
        <tissue evidence="2">Leaves</tissue>
    </source>
</reference>
<dbReference type="AlphaFoldDB" id="A0A444ZPA7"/>
<evidence type="ECO:0000313" key="3">
    <source>
        <dbReference type="Proteomes" id="UP000289738"/>
    </source>
</evidence>
<dbReference type="PANTHER" id="PTHR31669">
    <property type="entry name" value="PROTEIN FAR1-RELATED SEQUENCE 10-RELATED"/>
    <property type="match status" value="1"/>
</dbReference>
<protein>
    <recommendedName>
        <fullName evidence="1">Protein FAR1-RELATED SEQUENCE</fullName>
    </recommendedName>
</protein>
<keyword evidence="1" id="KW-0479">Metal-binding</keyword>
<gene>
    <name evidence="2" type="ORF">Ahy_B04g072991</name>
</gene>
<dbReference type="GO" id="GO:0005634">
    <property type="term" value="C:nucleus"/>
    <property type="evidence" value="ECO:0007669"/>
    <property type="project" value="UniProtKB-SubCell"/>
</dbReference>